<gene>
    <name evidence="1" type="ORF">ACJRO7_004272</name>
</gene>
<dbReference type="Proteomes" id="UP001634007">
    <property type="component" value="Unassembled WGS sequence"/>
</dbReference>
<name>A0ABD3J221_EUCGL</name>
<dbReference type="EMBL" id="JBJKBG010000010">
    <property type="protein sequence ID" value="KAL3719288.1"/>
    <property type="molecule type" value="Genomic_DNA"/>
</dbReference>
<reference evidence="1 2" key="1">
    <citation type="submission" date="2024-11" db="EMBL/GenBank/DDBJ databases">
        <title>Chromosome-level genome assembly of Eucalyptus globulus Labill. provides insights into its genome evolution.</title>
        <authorList>
            <person name="Li X."/>
        </authorList>
    </citation>
    <scope>NUCLEOTIDE SEQUENCE [LARGE SCALE GENOMIC DNA]</scope>
    <source>
        <strain evidence="1">CL2024</strain>
        <tissue evidence="1">Fresh tender leaves</tissue>
    </source>
</reference>
<proteinExistence type="predicted"/>
<evidence type="ECO:0000313" key="2">
    <source>
        <dbReference type="Proteomes" id="UP001634007"/>
    </source>
</evidence>
<evidence type="ECO:0008006" key="3">
    <source>
        <dbReference type="Google" id="ProtNLM"/>
    </source>
</evidence>
<dbReference type="AlphaFoldDB" id="A0ABD3J221"/>
<comment type="caution">
    <text evidence="1">The sequence shown here is derived from an EMBL/GenBank/DDBJ whole genome shotgun (WGS) entry which is preliminary data.</text>
</comment>
<protein>
    <recommendedName>
        <fullName evidence="3">Secreted protein</fullName>
    </recommendedName>
</protein>
<evidence type="ECO:0000313" key="1">
    <source>
        <dbReference type="EMBL" id="KAL3719288.1"/>
    </source>
</evidence>
<accession>A0ABD3J221</accession>
<sequence length="77" mass="8224">MAVPATVLLGTTWSWSIWSAHRMLAGETCPSSRTGTANARGQPAACGRSYERGKPYAPCVPAPNCKHPCDPHNRACN</sequence>
<keyword evidence="2" id="KW-1185">Reference proteome</keyword>
<organism evidence="1 2">
    <name type="scientific">Eucalyptus globulus</name>
    <name type="common">Tasmanian blue gum</name>
    <dbReference type="NCBI Taxonomy" id="34317"/>
    <lineage>
        <taxon>Eukaryota</taxon>
        <taxon>Viridiplantae</taxon>
        <taxon>Streptophyta</taxon>
        <taxon>Embryophyta</taxon>
        <taxon>Tracheophyta</taxon>
        <taxon>Spermatophyta</taxon>
        <taxon>Magnoliopsida</taxon>
        <taxon>eudicotyledons</taxon>
        <taxon>Gunneridae</taxon>
        <taxon>Pentapetalae</taxon>
        <taxon>rosids</taxon>
        <taxon>malvids</taxon>
        <taxon>Myrtales</taxon>
        <taxon>Myrtaceae</taxon>
        <taxon>Myrtoideae</taxon>
        <taxon>Eucalypteae</taxon>
        <taxon>Eucalyptus</taxon>
    </lineage>
</organism>